<name>A0A9D0YPP2_AQUAO</name>
<comment type="caution">
    <text evidence="8">The sequence shown here is derived from an EMBL/GenBank/DDBJ whole genome shotgun (WGS) entry which is preliminary data.</text>
</comment>
<evidence type="ECO:0000313" key="9">
    <source>
        <dbReference type="Proteomes" id="UP000606463"/>
    </source>
</evidence>
<dbReference type="GO" id="GO:0005840">
    <property type="term" value="C:ribosome"/>
    <property type="evidence" value="ECO:0007669"/>
    <property type="project" value="UniProtKB-KW"/>
</dbReference>
<protein>
    <recommendedName>
        <fullName evidence="6">Large ribosomal subunit protein uL23</fullName>
    </recommendedName>
</protein>
<comment type="function">
    <text evidence="6">One of the early assembly proteins it binds 23S rRNA. One of the proteins that surrounds the polypeptide exit tunnel on the outside of the ribosome. Forms the main docking site for trigger factor binding to the ribosome.</text>
</comment>
<dbReference type="InterPro" id="IPR012677">
    <property type="entry name" value="Nucleotide-bd_a/b_plait_sf"/>
</dbReference>
<evidence type="ECO:0000256" key="4">
    <source>
        <dbReference type="ARBA" id="ARBA00022980"/>
    </source>
</evidence>
<dbReference type="Pfam" id="PF00276">
    <property type="entry name" value="Ribosomal_L23"/>
    <property type="match status" value="1"/>
</dbReference>
<evidence type="ECO:0000256" key="6">
    <source>
        <dbReference type="HAMAP-Rule" id="MF_01369"/>
    </source>
</evidence>
<dbReference type="PROSITE" id="PS00050">
    <property type="entry name" value="RIBOSOMAL_L23"/>
    <property type="match status" value="1"/>
</dbReference>
<dbReference type="GO" id="GO:0006412">
    <property type="term" value="P:translation"/>
    <property type="evidence" value="ECO:0007669"/>
    <property type="project" value="UniProtKB-UniRule"/>
</dbReference>
<keyword evidence="4 6" id="KW-0689">Ribosomal protein</keyword>
<gene>
    <name evidence="6" type="primary">rplW</name>
    <name evidence="8" type="ORF">EYH37_04700</name>
</gene>
<dbReference type="HAMAP" id="MF_01369_B">
    <property type="entry name" value="Ribosomal_uL23_B"/>
    <property type="match status" value="1"/>
</dbReference>
<comment type="subunit">
    <text evidence="6">Part of the 50S ribosomal subunit. Contacts protein L29, and trigger factor when it is bound to the ribosome.</text>
</comment>
<dbReference type="SUPFAM" id="SSF54189">
    <property type="entry name" value="Ribosomal proteins S24e, L23 and L15e"/>
    <property type="match status" value="1"/>
</dbReference>
<organism evidence="8 9">
    <name type="scientific">Aquifex aeolicus</name>
    <dbReference type="NCBI Taxonomy" id="63363"/>
    <lineage>
        <taxon>Bacteria</taxon>
        <taxon>Pseudomonadati</taxon>
        <taxon>Aquificota</taxon>
        <taxon>Aquificia</taxon>
        <taxon>Aquificales</taxon>
        <taxon>Aquificaceae</taxon>
        <taxon>Aquifex</taxon>
    </lineage>
</organism>
<keyword evidence="3 6" id="KW-0694">RNA-binding</keyword>
<dbReference type="InterPro" id="IPR012678">
    <property type="entry name" value="Ribosomal_uL23/eL15/eS24_sf"/>
</dbReference>
<dbReference type="FunFam" id="3.30.70.330:FF:000001">
    <property type="entry name" value="50S ribosomal protein L23"/>
    <property type="match status" value="1"/>
</dbReference>
<evidence type="ECO:0000256" key="3">
    <source>
        <dbReference type="ARBA" id="ARBA00022884"/>
    </source>
</evidence>
<dbReference type="GO" id="GO:0019843">
    <property type="term" value="F:rRNA binding"/>
    <property type="evidence" value="ECO:0007669"/>
    <property type="project" value="UniProtKB-UniRule"/>
</dbReference>
<reference evidence="8" key="1">
    <citation type="journal article" date="2020" name="ISME J.">
        <title>Gammaproteobacteria mediating utilization of methyl-, sulfur- and petroleum organic compounds in deep ocean hydrothermal plumes.</title>
        <authorList>
            <person name="Zhou Z."/>
            <person name="Liu Y."/>
            <person name="Pan J."/>
            <person name="Cron B.R."/>
            <person name="Toner B.M."/>
            <person name="Anantharaman K."/>
            <person name="Breier J.A."/>
            <person name="Dick G.J."/>
            <person name="Li M."/>
        </authorList>
    </citation>
    <scope>NUCLEOTIDE SEQUENCE</scope>
    <source>
        <strain evidence="8">SZUA-1501</strain>
    </source>
</reference>
<dbReference type="AlphaFoldDB" id="A0A9D0YPP2"/>
<dbReference type="Proteomes" id="UP000606463">
    <property type="component" value="Unassembled WGS sequence"/>
</dbReference>
<evidence type="ECO:0000256" key="7">
    <source>
        <dbReference type="RuleBase" id="RU003934"/>
    </source>
</evidence>
<evidence type="ECO:0000256" key="2">
    <source>
        <dbReference type="ARBA" id="ARBA00022730"/>
    </source>
</evidence>
<accession>A0A9D0YPP2</accession>
<dbReference type="InterPro" id="IPR001014">
    <property type="entry name" value="Ribosomal_uL23_CS"/>
</dbReference>
<dbReference type="GO" id="GO:1990904">
    <property type="term" value="C:ribonucleoprotein complex"/>
    <property type="evidence" value="ECO:0007669"/>
    <property type="project" value="UniProtKB-KW"/>
</dbReference>
<evidence type="ECO:0000313" key="8">
    <source>
        <dbReference type="EMBL" id="HIP98643.1"/>
    </source>
</evidence>
<dbReference type="InterPro" id="IPR013025">
    <property type="entry name" value="Ribosomal_uL23-like"/>
</dbReference>
<keyword evidence="2 6" id="KW-0699">rRNA-binding</keyword>
<dbReference type="GO" id="GO:0003735">
    <property type="term" value="F:structural constituent of ribosome"/>
    <property type="evidence" value="ECO:0007669"/>
    <property type="project" value="InterPro"/>
</dbReference>
<dbReference type="Gene3D" id="3.30.70.330">
    <property type="match status" value="1"/>
</dbReference>
<keyword evidence="5 6" id="KW-0687">Ribonucleoprotein</keyword>
<dbReference type="PANTHER" id="PTHR11620">
    <property type="entry name" value="60S RIBOSOMAL PROTEIN L23A"/>
    <property type="match status" value="1"/>
</dbReference>
<dbReference type="NCBIfam" id="NF004363">
    <property type="entry name" value="PRK05738.2-4"/>
    <property type="match status" value="1"/>
</dbReference>
<evidence type="ECO:0000256" key="5">
    <source>
        <dbReference type="ARBA" id="ARBA00023274"/>
    </source>
</evidence>
<comment type="similarity">
    <text evidence="1 6 7">Belongs to the universal ribosomal protein uL23 family.</text>
</comment>
<dbReference type="EMBL" id="DQVE01000049">
    <property type="protein sequence ID" value="HIP98643.1"/>
    <property type="molecule type" value="Genomic_DNA"/>
</dbReference>
<proteinExistence type="inferred from homology"/>
<evidence type="ECO:0000256" key="1">
    <source>
        <dbReference type="ARBA" id="ARBA00006700"/>
    </source>
</evidence>
<sequence length="103" mass="11794">MGGKHPADILIRPILTEKAVRLNEDYGKLVFEVHIKANKPEIKKAVEMVFGVKVKKVNTMIVKPKRKRVLTKKARLYGKTKMWKKAIVTLEKGQKIDLTSIEL</sequence>